<dbReference type="OrthoDB" id="6618298at2759"/>
<gene>
    <name evidence="12" type="ORF">NTEN_LOCUS7492</name>
</gene>
<reference evidence="12 13" key="1">
    <citation type="submission" date="2020-02" db="EMBL/GenBank/DDBJ databases">
        <authorList>
            <person name="Ferguson B K."/>
        </authorList>
    </citation>
    <scope>NUCLEOTIDE SEQUENCE [LARGE SCALE GENOMIC DNA]</scope>
</reference>
<dbReference type="GO" id="GO:0016887">
    <property type="term" value="F:ATP hydrolysis activity"/>
    <property type="evidence" value="ECO:0007669"/>
    <property type="project" value="InterPro"/>
</dbReference>
<evidence type="ECO:0008006" key="14">
    <source>
        <dbReference type="Google" id="ProtNLM"/>
    </source>
</evidence>
<evidence type="ECO:0000313" key="13">
    <source>
        <dbReference type="Proteomes" id="UP000479000"/>
    </source>
</evidence>
<dbReference type="Pfam" id="PF00005">
    <property type="entry name" value="ABC_tran"/>
    <property type="match status" value="1"/>
</dbReference>
<dbReference type="InterPro" id="IPR027417">
    <property type="entry name" value="P-loop_NTPase"/>
</dbReference>
<dbReference type="EMBL" id="CADCXU010011310">
    <property type="protein sequence ID" value="CAB0001705.1"/>
    <property type="molecule type" value="Genomic_DNA"/>
</dbReference>
<feature type="transmembrane region" description="Helical" evidence="9">
    <location>
        <begin position="46"/>
        <end position="70"/>
    </location>
</feature>
<dbReference type="GO" id="GO:0140359">
    <property type="term" value="F:ABC-type transporter activity"/>
    <property type="evidence" value="ECO:0007669"/>
    <property type="project" value="InterPro"/>
</dbReference>
<comment type="similarity">
    <text evidence="2">Belongs to the ABC transporter superfamily. ABCC family. Conjugate transporter (TC 3.A.1.208) subfamily.</text>
</comment>
<organism evidence="12 13">
    <name type="scientific">Nesidiocoris tenuis</name>
    <dbReference type="NCBI Taxonomy" id="355587"/>
    <lineage>
        <taxon>Eukaryota</taxon>
        <taxon>Metazoa</taxon>
        <taxon>Ecdysozoa</taxon>
        <taxon>Arthropoda</taxon>
        <taxon>Hexapoda</taxon>
        <taxon>Insecta</taxon>
        <taxon>Pterygota</taxon>
        <taxon>Neoptera</taxon>
        <taxon>Paraneoptera</taxon>
        <taxon>Hemiptera</taxon>
        <taxon>Heteroptera</taxon>
        <taxon>Panheteroptera</taxon>
        <taxon>Cimicomorpha</taxon>
        <taxon>Miridae</taxon>
        <taxon>Dicyphina</taxon>
        <taxon>Nesidiocoris</taxon>
    </lineage>
</organism>
<evidence type="ECO:0000256" key="4">
    <source>
        <dbReference type="ARBA" id="ARBA00022692"/>
    </source>
</evidence>
<dbReference type="Pfam" id="PF00664">
    <property type="entry name" value="ABC_membrane"/>
    <property type="match status" value="1"/>
</dbReference>
<feature type="domain" description="ABC transmembrane type-1" evidence="11">
    <location>
        <begin position="38"/>
        <end position="99"/>
    </location>
</feature>
<keyword evidence="7 9" id="KW-1133">Transmembrane helix</keyword>
<dbReference type="PANTHER" id="PTHR24223:SF456">
    <property type="entry name" value="MULTIDRUG RESISTANCE-ASSOCIATED PROTEIN LETHAL(2)03659"/>
    <property type="match status" value="1"/>
</dbReference>
<evidence type="ECO:0000256" key="1">
    <source>
        <dbReference type="ARBA" id="ARBA00004141"/>
    </source>
</evidence>
<dbReference type="GO" id="GO:0005524">
    <property type="term" value="F:ATP binding"/>
    <property type="evidence" value="ECO:0007669"/>
    <property type="project" value="UniProtKB-KW"/>
</dbReference>
<keyword evidence="5" id="KW-0547">Nucleotide-binding</keyword>
<sequence length="276" mass="30440">MRGSYYNINSATFLRANKLDQQGKSYSILYVAGYEIAMDDTFYSSIYASFIILLFIFALARGAAFVLSSFRCSKNIHGRMVQSSLYTDVSYFNNNPSGRPRAGLHSSQYKPARTHNNPRPRVGEISLQCVCSTSESKRKPPKGWPSKGDIEFEGLSLRFAENAPPVLKNVSVQIHAGEKIGIVGRTGAGKSSLSTALFRLAPIEGRVLVDNVDTQRISLGSLRSALAIIPQNPVLFSGNLRSNLDPNGEYSDHELWAALGDLVQTSRQNLTLIFRQ</sequence>
<name>A0A6H5GGB2_9HEMI</name>
<evidence type="ECO:0000256" key="7">
    <source>
        <dbReference type="ARBA" id="ARBA00022989"/>
    </source>
</evidence>
<dbReference type="InterPro" id="IPR036640">
    <property type="entry name" value="ABC1_TM_sf"/>
</dbReference>
<evidence type="ECO:0000256" key="2">
    <source>
        <dbReference type="ARBA" id="ARBA00009726"/>
    </source>
</evidence>
<keyword evidence="4 9" id="KW-0812">Transmembrane</keyword>
<dbReference type="InterPro" id="IPR003439">
    <property type="entry name" value="ABC_transporter-like_ATP-bd"/>
</dbReference>
<dbReference type="Proteomes" id="UP000479000">
    <property type="component" value="Unassembled WGS sequence"/>
</dbReference>
<evidence type="ECO:0000256" key="8">
    <source>
        <dbReference type="ARBA" id="ARBA00023136"/>
    </source>
</evidence>
<keyword evidence="13" id="KW-1185">Reference proteome</keyword>
<evidence type="ECO:0000259" key="10">
    <source>
        <dbReference type="Pfam" id="PF00005"/>
    </source>
</evidence>
<dbReference type="PANTHER" id="PTHR24223">
    <property type="entry name" value="ATP-BINDING CASSETTE SUB-FAMILY C"/>
    <property type="match status" value="1"/>
</dbReference>
<dbReference type="Gene3D" id="1.20.1560.10">
    <property type="entry name" value="ABC transporter type 1, transmembrane domain"/>
    <property type="match status" value="1"/>
</dbReference>
<dbReference type="InterPro" id="IPR011527">
    <property type="entry name" value="ABC1_TM_dom"/>
</dbReference>
<dbReference type="FunFam" id="3.40.50.300:FF:004162">
    <property type="entry name" value="ATP binding cassette subfamily C member 5"/>
    <property type="match status" value="1"/>
</dbReference>
<comment type="subcellular location">
    <subcellularLocation>
        <location evidence="1">Membrane</location>
        <topology evidence="1">Multi-pass membrane protein</topology>
    </subcellularLocation>
</comment>
<dbReference type="AlphaFoldDB" id="A0A6H5GGB2"/>
<dbReference type="Gene3D" id="3.40.50.300">
    <property type="entry name" value="P-loop containing nucleotide triphosphate hydrolases"/>
    <property type="match status" value="1"/>
</dbReference>
<evidence type="ECO:0000256" key="6">
    <source>
        <dbReference type="ARBA" id="ARBA00022840"/>
    </source>
</evidence>
<keyword evidence="8 9" id="KW-0472">Membrane</keyword>
<evidence type="ECO:0000256" key="3">
    <source>
        <dbReference type="ARBA" id="ARBA00022448"/>
    </source>
</evidence>
<evidence type="ECO:0000256" key="9">
    <source>
        <dbReference type="SAM" id="Phobius"/>
    </source>
</evidence>
<proteinExistence type="inferred from homology"/>
<evidence type="ECO:0000259" key="11">
    <source>
        <dbReference type="Pfam" id="PF00664"/>
    </source>
</evidence>
<dbReference type="GO" id="GO:0016020">
    <property type="term" value="C:membrane"/>
    <property type="evidence" value="ECO:0007669"/>
    <property type="project" value="InterPro"/>
</dbReference>
<protein>
    <recommendedName>
        <fullName evidence="14">ABC transporter domain-containing protein</fullName>
    </recommendedName>
</protein>
<evidence type="ECO:0000256" key="5">
    <source>
        <dbReference type="ARBA" id="ARBA00022741"/>
    </source>
</evidence>
<evidence type="ECO:0000313" key="12">
    <source>
        <dbReference type="EMBL" id="CAB0001705.1"/>
    </source>
</evidence>
<keyword evidence="6" id="KW-0067">ATP-binding</keyword>
<dbReference type="SUPFAM" id="SSF52540">
    <property type="entry name" value="P-loop containing nucleoside triphosphate hydrolases"/>
    <property type="match status" value="1"/>
</dbReference>
<dbReference type="SUPFAM" id="SSF90123">
    <property type="entry name" value="ABC transporter transmembrane region"/>
    <property type="match status" value="1"/>
</dbReference>
<dbReference type="InterPro" id="IPR050173">
    <property type="entry name" value="ABC_transporter_C-like"/>
</dbReference>
<keyword evidence="3" id="KW-0813">Transport</keyword>
<feature type="domain" description="ABC transporter" evidence="10">
    <location>
        <begin position="167"/>
        <end position="258"/>
    </location>
</feature>
<accession>A0A6H5GGB2</accession>
<feature type="non-terminal residue" evidence="12">
    <location>
        <position position="276"/>
    </location>
</feature>